<accession>A0ABN3Q649</accession>
<gene>
    <name evidence="1" type="ORF">GCM10010411_58470</name>
</gene>
<protein>
    <submittedName>
        <fullName evidence="1">Uncharacterized protein</fullName>
    </submittedName>
</protein>
<sequence length="103" mass="11651">MYQGPNKRTYVQMTLIRFPDSSTARSVSRRVNASTAPVIRVAYGNEPGHWWSSSSVGEYVLIRQSFNNEARYPGPRSGPAQVLGDVLIRRFQAELSNVYVWSN</sequence>
<evidence type="ECO:0000313" key="1">
    <source>
        <dbReference type="EMBL" id="GAA2615741.1"/>
    </source>
</evidence>
<name>A0ABN3Q649_9ACTN</name>
<organism evidence="1 2">
    <name type="scientific">Actinomadura fulvescens</name>
    <dbReference type="NCBI Taxonomy" id="46160"/>
    <lineage>
        <taxon>Bacteria</taxon>
        <taxon>Bacillati</taxon>
        <taxon>Actinomycetota</taxon>
        <taxon>Actinomycetes</taxon>
        <taxon>Streptosporangiales</taxon>
        <taxon>Thermomonosporaceae</taxon>
        <taxon>Actinomadura</taxon>
    </lineage>
</organism>
<dbReference type="Proteomes" id="UP001501509">
    <property type="component" value="Unassembled WGS sequence"/>
</dbReference>
<reference evidence="1 2" key="1">
    <citation type="journal article" date="2019" name="Int. J. Syst. Evol. Microbiol.">
        <title>The Global Catalogue of Microorganisms (GCM) 10K type strain sequencing project: providing services to taxonomists for standard genome sequencing and annotation.</title>
        <authorList>
            <consortium name="The Broad Institute Genomics Platform"/>
            <consortium name="The Broad Institute Genome Sequencing Center for Infectious Disease"/>
            <person name="Wu L."/>
            <person name="Ma J."/>
        </authorList>
    </citation>
    <scope>NUCLEOTIDE SEQUENCE [LARGE SCALE GENOMIC DNA]</scope>
    <source>
        <strain evidence="1 2">JCM 6833</strain>
    </source>
</reference>
<evidence type="ECO:0000313" key="2">
    <source>
        <dbReference type="Proteomes" id="UP001501509"/>
    </source>
</evidence>
<proteinExistence type="predicted"/>
<comment type="caution">
    <text evidence="1">The sequence shown here is derived from an EMBL/GenBank/DDBJ whole genome shotgun (WGS) entry which is preliminary data.</text>
</comment>
<dbReference type="EMBL" id="BAAATD010000008">
    <property type="protein sequence ID" value="GAA2615741.1"/>
    <property type="molecule type" value="Genomic_DNA"/>
</dbReference>
<keyword evidence="2" id="KW-1185">Reference proteome</keyword>